<dbReference type="AlphaFoldDB" id="A0AAW0GKD3"/>
<feature type="region of interest" description="Disordered" evidence="1">
    <location>
        <begin position="1"/>
        <end position="54"/>
    </location>
</feature>
<keyword evidence="3" id="KW-1185">Reference proteome</keyword>
<evidence type="ECO:0000313" key="3">
    <source>
        <dbReference type="Proteomes" id="UP001385951"/>
    </source>
</evidence>
<comment type="caution">
    <text evidence="2">The sequence shown here is derived from an EMBL/GenBank/DDBJ whole genome shotgun (WGS) entry which is preliminary data.</text>
</comment>
<feature type="compositionally biased region" description="Low complexity" evidence="1">
    <location>
        <begin position="35"/>
        <end position="54"/>
    </location>
</feature>
<feature type="compositionally biased region" description="Low complexity" evidence="1">
    <location>
        <begin position="142"/>
        <end position="179"/>
    </location>
</feature>
<organism evidence="2 3">
    <name type="scientific">Cerrena zonata</name>
    <dbReference type="NCBI Taxonomy" id="2478898"/>
    <lineage>
        <taxon>Eukaryota</taxon>
        <taxon>Fungi</taxon>
        <taxon>Dikarya</taxon>
        <taxon>Basidiomycota</taxon>
        <taxon>Agaricomycotina</taxon>
        <taxon>Agaricomycetes</taxon>
        <taxon>Polyporales</taxon>
        <taxon>Cerrenaceae</taxon>
        <taxon>Cerrena</taxon>
    </lineage>
</organism>
<dbReference type="EMBL" id="JASBNA010000006">
    <property type="protein sequence ID" value="KAK7690708.1"/>
    <property type="molecule type" value="Genomic_DNA"/>
</dbReference>
<gene>
    <name evidence="2" type="ORF">QCA50_005807</name>
</gene>
<accession>A0AAW0GKD3</accession>
<evidence type="ECO:0000256" key="1">
    <source>
        <dbReference type="SAM" id="MobiDB-lite"/>
    </source>
</evidence>
<feature type="compositionally biased region" description="Polar residues" evidence="1">
    <location>
        <begin position="111"/>
        <end position="133"/>
    </location>
</feature>
<name>A0AAW0GKD3_9APHY</name>
<feature type="compositionally biased region" description="Polar residues" evidence="1">
    <location>
        <begin position="75"/>
        <end position="99"/>
    </location>
</feature>
<protein>
    <submittedName>
        <fullName evidence="2">Uncharacterized protein</fullName>
    </submittedName>
</protein>
<proteinExistence type="predicted"/>
<dbReference type="Proteomes" id="UP001385951">
    <property type="component" value="Unassembled WGS sequence"/>
</dbReference>
<feature type="region of interest" description="Disordered" evidence="1">
    <location>
        <begin position="67"/>
        <end position="219"/>
    </location>
</feature>
<evidence type="ECO:0000313" key="2">
    <source>
        <dbReference type="EMBL" id="KAK7690708.1"/>
    </source>
</evidence>
<reference evidence="2 3" key="1">
    <citation type="submission" date="2022-09" db="EMBL/GenBank/DDBJ databases">
        <authorList>
            <person name="Palmer J.M."/>
        </authorList>
    </citation>
    <scope>NUCLEOTIDE SEQUENCE [LARGE SCALE GENOMIC DNA]</scope>
    <source>
        <strain evidence="2 3">DSM 7382</strain>
    </source>
</reference>
<sequence length="349" mass="37452">MYSPHGTYNSPPPELSNNPFIDHPSNALARFPDISGSDSSSSNSQFTSWVPPSATGNAGAATGYGASGPQAIGMSPQNSSSFYSQTPQQPTWGVQQGIPNTYGGSGYASPPIQSQPTGLPFQPTSSFGQQLAGQMNGGYGGVPQQQPPQYTGYPTQSQYSQGMQQGYGAQPQPPQQQNQYLAEFDPYASRSGGGQAPGQVQGPQGTIPAGASQYNTPHPREYIRDHKSEMEQWDQYTWKQTMNAFDALKEAWAARKRELETRAKAFGGAGLFGGGNYGGYGGQAQQLAQLEQMAREADLNCDSVAASTFQMQEVFGGYRQSGDLASKRRVRESINAALANLPDWPSRLY</sequence>